<dbReference type="EMBL" id="UINC01059191">
    <property type="protein sequence ID" value="SVB82329.1"/>
    <property type="molecule type" value="Genomic_DNA"/>
</dbReference>
<accession>A0A382H572</accession>
<evidence type="ECO:0000313" key="1">
    <source>
        <dbReference type="EMBL" id="SVB82329.1"/>
    </source>
</evidence>
<feature type="non-terminal residue" evidence="1">
    <location>
        <position position="33"/>
    </location>
</feature>
<sequence length="33" mass="3801">MKNITKKIGNFFSSKFVEKYGVFGVVILMMVIM</sequence>
<reference evidence="1" key="1">
    <citation type="submission" date="2018-05" db="EMBL/GenBank/DDBJ databases">
        <authorList>
            <person name="Lanie J.A."/>
            <person name="Ng W.-L."/>
            <person name="Kazmierczak K.M."/>
            <person name="Andrzejewski T.M."/>
            <person name="Davidsen T.M."/>
            <person name="Wayne K.J."/>
            <person name="Tettelin H."/>
            <person name="Glass J.I."/>
            <person name="Rusch D."/>
            <person name="Podicherti R."/>
            <person name="Tsui H.-C.T."/>
            <person name="Winkler M.E."/>
        </authorList>
    </citation>
    <scope>NUCLEOTIDE SEQUENCE</scope>
</reference>
<protein>
    <submittedName>
        <fullName evidence="1">Uncharacterized protein</fullName>
    </submittedName>
</protein>
<dbReference type="AlphaFoldDB" id="A0A382H572"/>
<proteinExistence type="predicted"/>
<gene>
    <name evidence="1" type="ORF">METZ01_LOCUS235183</name>
</gene>
<name>A0A382H572_9ZZZZ</name>
<organism evidence="1">
    <name type="scientific">marine metagenome</name>
    <dbReference type="NCBI Taxonomy" id="408172"/>
    <lineage>
        <taxon>unclassified sequences</taxon>
        <taxon>metagenomes</taxon>
        <taxon>ecological metagenomes</taxon>
    </lineage>
</organism>